<name>A0A9P8PKL5_WICPI</name>
<proteinExistence type="predicted"/>
<sequence length="116" mass="12560">MQGLAALALSNKSRMDCSEAPIRVLPQPGCPYSRTPDLNLKVADLKIGAYLVGHSKVSKRRVFASVRPPIEDHVSEAVGLASLIPRKEEGVKSLIESLNVWVVRCLTLPVAVICVD</sequence>
<evidence type="ECO:0000313" key="2">
    <source>
        <dbReference type="Proteomes" id="UP000774326"/>
    </source>
</evidence>
<organism evidence="1 2">
    <name type="scientific">Wickerhamomyces pijperi</name>
    <name type="common">Yeast</name>
    <name type="synonym">Pichia pijperi</name>
    <dbReference type="NCBI Taxonomy" id="599730"/>
    <lineage>
        <taxon>Eukaryota</taxon>
        <taxon>Fungi</taxon>
        <taxon>Dikarya</taxon>
        <taxon>Ascomycota</taxon>
        <taxon>Saccharomycotina</taxon>
        <taxon>Saccharomycetes</taxon>
        <taxon>Phaffomycetales</taxon>
        <taxon>Wickerhamomycetaceae</taxon>
        <taxon>Wickerhamomyces</taxon>
    </lineage>
</organism>
<protein>
    <submittedName>
        <fullName evidence="1">Uncharacterized protein</fullName>
    </submittedName>
</protein>
<dbReference type="AlphaFoldDB" id="A0A9P8PKL5"/>
<keyword evidence="2" id="KW-1185">Reference proteome</keyword>
<dbReference type="EMBL" id="JAEUBG010005588">
    <property type="protein sequence ID" value="KAH3673736.1"/>
    <property type="molecule type" value="Genomic_DNA"/>
</dbReference>
<accession>A0A9P8PKL5</accession>
<comment type="caution">
    <text evidence="1">The sequence shown here is derived from an EMBL/GenBank/DDBJ whole genome shotgun (WGS) entry which is preliminary data.</text>
</comment>
<gene>
    <name evidence="1" type="ORF">WICPIJ_009685</name>
</gene>
<reference evidence="1" key="1">
    <citation type="journal article" date="2021" name="Open Biol.">
        <title>Shared evolutionary footprints suggest mitochondrial oxidative damage underlies multiple complex I losses in fungi.</title>
        <authorList>
            <person name="Schikora-Tamarit M.A."/>
            <person name="Marcet-Houben M."/>
            <person name="Nosek J."/>
            <person name="Gabaldon T."/>
        </authorList>
    </citation>
    <scope>NUCLEOTIDE SEQUENCE</scope>
    <source>
        <strain evidence="1">CBS2887</strain>
    </source>
</reference>
<dbReference type="Proteomes" id="UP000774326">
    <property type="component" value="Unassembled WGS sequence"/>
</dbReference>
<reference evidence="1" key="2">
    <citation type="submission" date="2021-01" db="EMBL/GenBank/DDBJ databases">
        <authorList>
            <person name="Schikora-Tamarit M.A."/>
        </authorList>
    </citation>
    <scope>NUCLEOTIDE SEQUENCE</scope>
    <source>
        <strain evidence="1">CBS2887</strain>
    </source>
</reference>
<evidence type="ECO:0000313" key="1">
    <source>
        <dbReference type="EMBL" id="KAH3673736.1"/>
    </source>
</evidence>